<dbReference type="PANTHER" id="PTHR43612:SF3">
    <property type="entry name" value="TRIFUNCTIONAL ENZYME SUBUNIT ALPHA, MITOCHONDRIAL"/>
    <property type="match status" value="1"/>
</dbReference>
<comment type="similarity">
    <text evidence="2">In the central section; belongs to the 3-hydroxyacyl-CoA dehydrogenase family.</text>
</comment>
<dbReference type="InterPro" id="IPR050136">
    <property type="entry name" value="FA_oxidation_alpha_subunit"/>
</dbReference>
<dbReference type="GO" id="GO:0016853">
    <property type="term" value="F:isomerase activity"/>
    <property type="evidence" value="ECO:0007669"/>
    <property type="project" value="UniProtKB-KW"/>
</dbReference>
<accession>A0A3B1B3I6</accession>
<keyword evidence="8" id="KW-0443">Lipid metabolism</keyword>
<dbReference type="InterPro" id="IPR006176">
    <property type="entry name" value="3-OHacyl-CoA_DH_NAD-bd"/>
</dbReference>
<evidence type="ECO:0000256" key="3">
    <source>
        <dbReference type="ARBA" id="ARBA00008750"/>
    </source>
</evidence>
<evidence type="ECO:0000256" key="6">
    <source>
        <dbReference type="ARBA" id="ARBA00023002"/>
    </source>
</evidence>
<protein>
    <recommendedName>
        <fullName evidence="4">enoyl-CoA hydratase</fullName>
        <ecNumber evidence="4">4.2.1.17</ecNumber>
    </recommendedName>
</protein>
<dbReference type="Pfam" id="PF00378">
    <property type="entry name" value="ECH_1"/>
    <property type="match status" value="1"/>
</dbReference>
<dbReference type="SUPFAM" id="SSF52096">
    <property type="entry name" value="ClpP/crotonase"/>
    <property type="match status" value="1"/>
</dbReference>
<name>A0A3B1B3I6_9ZZZZ</name>
<evidence type="ECO:0000256" key="1">
    <source>
        <dbReference type="ARBA" id="ARBA00005005"/>
    </source>
</evidence>
<comment type="similarity">
    <text evidence="3">In the N-terminal section; belongs to the enoyl-CoA hydratase/isomerase family.</text>
</comment>
<comment type="pathway">
    <text evidence="1">Lipid metabolism; fatty acid beta-oxidation.</text>
</comment>
<reference evidence="12" key="1">
    <citation type="submission" date="2018-06" db="EMBL/GenBank/DDBJ databases">
        <authorList>
            <person name="Zhirakovskaya E."/>
        </authorList>
    </citation>
    <scope>NUCLEOTIDE SEQUENCE</scope>
</reference>
<organism evidence="12">
    <name type="scientific">hydrothermal vent metagenome</name>
    <dbReference type="NCBI Taxonomy" id="652676"/>
    <lineage>
        <taxon>unclassified sequences</taxon>
        <taxon>metagenomes</taxon>
        <taxon>ecological metagenomes</taxon>
    </lineage>
</organism>
<evidence type="ECO:0000256" key="9">
    <source>
        <dbReference type="ARBA" id="ARBA00023239"/>
    </source>
</evidence>
<dbReference type="GO" id="GO:0070403">
    <property type="term" value="F:NAD+ binding"/>
    <property type="evidence" value="ECO:0007669"/>
    <property type="project" value="InterPro"/>
</dbReference>
<evidence type="ECO:0000313" key="12">
    <source>
        <dbReference type="EMBL" id="VAX06008.1"/>
    </source>
</evidence>
<evidence type="ECO:0000256" key="2">
    <source>
        <dbReference type="ARBA" id="ARBA00007005"/>
    </source>
</evidence>
<evidence type="ECO:0000256" key="10">
    <source>
        <dbReference type="ARBA" id="ARBA00023268"/>
    </source>
</evidence>
<keyword evidence="9 12" id="KW-0456">Lyase</keyword>
<feature type="non-terminal residue" evidence="12">
    <location>
        <position position="506"/>
    </location>
</feature>
<dbReference type="PANTHER" id="PTHR43612">
    <property type="entry name" value="TRIFUNCTIONAL ENZYME SUBUNIT ALPHA"/>
    <property type="match status" value="1"/>
</dbReference>
<feature type="domain" description="3-hydroxyacyl-CoA dehydrogenase NAD binding" evidence="11">
    <location>
        <begin position="308"/>
        <end position="479"/>
    </location>
</feature>
<dbReference type="GO" id="GO:0006635">
    <property type="term" value="P:fatty acid beta-oxidation"/>
    <property type="evidence" value="ECO:0007669"/>
    <property type="project" value="TreeGrafter"/>
</dbReference>
<dbReference type="InterPro" id="IPR018376">
    <property type="entry name" value="Enoyl-CoA_hyd/isom_CS"/>
</dbReference>
<dbReference type="GO" id="GO:0016509">
    <property type="term" value="F:long-chain (3S)-3-hydroxyacyl-CoA dehydrogenase (NAD+) activity"/>
    <property type="evidence" value="ECO:0007669"/>
    <property type="project" value="TreeGrafter"/>
</dbReference>
<evidence type="ECO:0000256" key="7">
    <source>
        <dbReference type="ARBA" id="ARBA00023027"/>
    </source>
</evidence>
<keyword evidence="6 12" id="KW-0560">Oxidoreductase</keyword>
<dbReference type="PROSITE" id="PS00067">
    <property type="entry name" value="3HCDH"/>
    <property type="match status" value="1"/>
</dbReference>
<evidence type="ECO:0000256" key="8">
    <source>
        <dbReference type="ARBA" id="ARBA00023098"/>
    </source>
</evidence>
<evidence type="ECO:0000259" key="11">
    <source>
        <dbReference type="Pfam" id="PF02737"/>
    </source>
</evidence>
<dbReference type="InterPro" id="IPR006180">
    <property type="entry name" value="3-OHacyl-CoA_DH_CS"/>
</dbReference>
<gene>
    <name evidence="12" type="ORF">MNBD_GAMMA19-1130</name>
</gene>
<dbReference type="SUPFAM" id="SSF51735">
    <property type="entry name" value="NAD(P)-binding Rossmann-fold domains"/>
    <property type="match status" value="1"/>
</dbReference>
<dbReference type="Pfam" id="PF02737">
    <property type="entry name" value="3HCDH_N"/>
    <property type="match status" value="1"/>
</dbReference>
<evidence type="ECO:0000256" key="5">
    <source>
        <dbReference type="ARBA" id="ARBA00022832"/>
    </source>
</evidence>
<evidence type="ECO:0000256" key="4">
    <source>
        <dbReference type="ARBA" id="ARBA00012076"/>
    </source>
</evidence>
<keyword evidence="12" id="KW-0413">Isomerase</keyword>
<dbReference type="CDD" id="cd06558">
    <property type="entry name" value="crotonase-like"/>
    <property type="match status" value="1"/>
</dbReference>
<sequence length="506" mass="55515">MTQKNYKHFQLETDADNIAWLSIDKANANANTLNRELVDELDSILDELETERPKGLVILSAKTGSFIVGADINEFTTIKSTEQARELIRRGQSVINRIEGLRFTTVALIHGHCLGGGLELVLGCDYRIAEDGVKTRLGLPEVRLGIHPGFGGAARLPQLIGAPAAMDLMLSGRAISARAAKRLGIVDFAVPDRQLKDAARSVVQKPPHKKPLPFWKSATNHGLVRPLLAKILRKKVAAKAPKNHYPAPYALIDLWARHGGNKQAMLQGEELSVAKLVLGDTAQNLIRVFFLQEKLKSLTKNPFRAKRVHIIGGGVMGGDIAAWCALRGMQVTVQDRQETTLAKVIQRAAKLYKKKLKKPRLVEEVLDRLTPDKDGLGIPQADVVIEAIFENVEAKQSLYREVEPQMKPGALLATNTSSIPLDVLSDCLSDPARLVGIHFFNPVAMMQLVEIVSAKNTDPEVIAKATAFTRQIDRLPLPVTSTPGFLVNRVLMPYLLEAVVLESEGV</sequence>
<dbReference type="PROSITE" id="PS00166">
    <property type="entry name" value="ENOYL_COA_HYDRATASE"/>
    <property type="match status" value="1"/>
</dbReference>
<proteinExistence type="inferred from homology"/>
<keyword evidence="5" id="KW-0276">Fatty acid metabolism</keyword>
<dbReference type="GO" id="GO:0004300">
    <property type="term" value="F:enoyl-CoA hydratase activity"/>
    <property type="evidence" value="ECO:0007669"/>
    <property type="project" value="UniProtKB-EC"/>
</dbReference>
<dbReference type="EC" id="4.2.1.17" evidence="4"/>
<keyword evidence="7" id="KW-0520">NAD</keyword>
<dbReference type="Gene3D" id="3.90.226.10">
    <property type="entry name" value="2-enoyl-CoA Hydratase, Chain A, domain 1"/>
    <property type="match status" value="1"/>
</dbReference>
<dbReference type="EMBL" id="UOFV01000558">
    <property type="protein sequence ID" value="VAX06008.1"/>
    <property type="molecule type" value="Genomic_DNA"/>
</dbReference>
<dbReference type="InterPro" id="IPR029045">
    <property type="entry name" value="ClpP/crotonase-like_dom_sf"/>
</dbReference>
<dbReference type="Gene3D" id="3.40.50.720">
    <property type="entry name" value="NAD(P)-binding Rossmann-like Domain"/>
    <property type="match status" value="1"/>
</dbReference>
<dbReference type="FunFam" id="3.40.50.720:FF:000009">
    <property type="entry name" value="Fatty oxidation complex, alpha subunit"/>
    <property type="match status" value="1"/>
</dbReference>
<keyword evidence="10" id="KW-0511">Multifunctional enzyme</keyword>
<dbReference type="FunFam" id="3.90.226.10:FF:000011">
    <property type="entry name" value="Fatty acid oxidation complex subunit alpha"/>
    <property type="match status" value="1"/>
</dbReference>
<dbReference type="InterPro" id="IPR036291">
    <property type="entry name" value="NAD(P)-bd_dom_sf"/>
</dbReference>
<dbReference type="AlphaFoldDB" id="A0A3B1B3I6"/>
<dbReference type="InterPro" id="IPR001753">
    <property type="entry name" value="Enoyl-CoA_hydra/iso"/>
</dbReference>